<sequence length="147" mass="15621">MATAPPPPPLRARRPALIPYHEDLSLALAAAAKFASPMPSPVTDDEDGTRADLGDWINSPDSDSAGYYFHTHRPQSPRSPSHEQPITQFPAVGGLRINTTTATAMATMTAATAARFGIESVPASPTSRTSPDEVESQIRRVKAAGRC</sequence>
<feature type="compositionally biased region" description="Polar residues" evidence="1">
    <location>
        <begin position="76"/>
        <end position="87"/>
    </location>
</feature>
<dbReference type="EMBL" id="ML220211">
    <property type="protein sequence ID" value="TGZ76168.1"/>
    <property type="molecule type" value="Genomic_DNA"/>
</dbReference>
<evidence type="ECO:0000256" key="1">
    <source>
        <dbReference type="SAM" id="MobiDB-lite"/>
    </source>
</evidence>
<name>A0A4S2MNU4_9PEZI</name>
<feature type="region of interest" description="Disordered" evidence="1">
    <location>
        <begin position="36"/>
        <end position="88"/>
    </location>
</feature>
<accession>A0A4S2MNU4</accession>
<evidence type="ECO:0000313" key="3">
    <source>
        <dbReference type="Proteomes" id="UP000298138"/>
    </source>
</evidence>
<dbReference type="Proteomes" id="UP000298138">
    <property type="component" value="Unassembled WGS sequence"/>
</dbReference>
<gene>
    <name evidence="2" type="ORF">EX30DRAFT_375739</name>
</gene>
<proteinExistence type="predicted"/>
<feature type="region of interest" description="Disordered" evidence="1">
    <location>
        <begin position="119"/>
        <end position="147"/>
    </location>
</feature>
<evidence type="ECO:0000313" key="2">
    <source>
        <dbReference type="EMBL" id="TGZ76168.1"/>
    </source>
</evidence>
<protein>
    <submittedName>
        <fullName evidence="2">Uncharacterized protein</fullName>
    </submittedName>
</protein>
<keyword evidence="3" id="KW-1185">Reference proteome</keyword>
<organism evidence="2 3">
    <name type="scientific">Ascodesmis nigricans</name>
    <dbReference type="NCBI Taxonomy" id="341454"/>
    <lineage>
        <taxon>Eukaryota</taxon>
        <taxon>Fungi</taxon>
        <taxon>Dikarya</taxon>
        <taxon>Ascomycota</taxon>
        <taxon>Pezizomycotina</taxon>
        <taxon>Pezizomycetes</taxon>
        <taxon>Pezizales</taxon>
        <taxon>Ascodesmidaceae</taxon>
        <taxon>Ascodesmis</taxon>
    </lineage>
</organism>
<dbReference type="AlphaFoldDB" id="A0A4S2MNU4"/>
<dbReference type="InParanoid" id="A0A4S2MNU4"/>
<reference evidence="2 3" key="1">
    <citation type="submission" date="2019-04" db="EMBL/GenBank/DDBJ databases">
        <title>Comparative genomics and transcriptomics to analyze fruiting body development in filamentous ascomycetes.</title>
        <authorList>
            <consortium name="DOE Joint Genome Institute"/>
            <person name="Lutkenhaus R."/>
            <person name="Traeger S."/>
            <person name="Breuer J."/>
            <person name="Kuo A."/>
            <person name="Lipzen A."/>
            <person name="Pangilinan J."/>
            <person name="Dilworth D."/>
            <person name="Sandor L."/>
            <person name="Poggeler S."/>
            <person name="Barry K."/>
            <person name="Grigoriev I.V."/>
            <person name="Nowrousian M."/>
        </authorList>
    </citation>
    <scope>NUCLEOTIDE SEQUENCE [LARGE SCALE GENOMIC DNA]</scope>
    <source>
        <strain evidence="2 3">CBS 389.68</strain>
    </source>
</reference>